<dbReference type="RefSeq" id="WP_169565050.1">
    <property type="nucleotide sequence ID" value="NZ_JAAXYH010000011.1"/>
</dbReference>
<reference evidence="3" key="1">
    <citation type="submission" date="2020-04" db="EMBL/GenBank/DDBJ databases">
        <title>Description of Shewanella salipaludis sp. nov., isolated from a salt marsh.</title>
        <authorList>
            <person name="Park S."/>
            <person name="Yoon J.-H."/>
        </authorList>
    </citation>
    <scope>NUCLEOTIDE SEQUENCE</scope>
    <source>
        <strain evidence="3">SHSM-M6</strain>
    </source>
</reference>
<keyword evidence="2" id="KW-1133">Transmembrane helix</keyword>
<evidence type="ECO:0000313" key="3">
    <source>
        <dbReference type="EMBL" id="NMH66324.1"/>
    </source>
</evidence>
<dbReference type="AlphaFoldDB" id="A0A972JLM3"/>
<name>A0A972JLM3_9GAMM</name>
<feature type="transmembrane region" description="Helical" evidence="2">
    <location>
        <begin position="68"/>
        <end position="87"/>
    </location>
</feature>
<evidence type="ECO:0000256" key="1">
    <source>
        <dbReference type="SAM" id="MobiDB-lite"/>
    </source>
</evidence>
<proteinExistence type="predicted"/>
<feature type="transmembrane region" description="Helical" evidence="2">
    <location>
        <begin position="24"/>
        <end position="56"/>
    </location>
</feature>
<evidence type="ECO:0000256" key="2">
    <source>
        <dbReference type="SAM" id="Phobius"/>
    </source>
</evidence>
<evidence type="ECO:0008006" key="5">
    <source>
        <dbReference type="Google" id="ProtNLM"/>
    </source>
</evidence>
<sequence>MLLKSLLCFRGRDTGARLAAVGSAVYGAISITALLFGANFLLVLLGLAAMPVLGLAGYRRLRDADKPAWLSLMLLLPLFAYVLVLLLGAGLAAILLCLLPALASLAWLAWLPPRLSLTYVQGYCGPVLTQADLSPGHRRRVEPTLAGQQGAGLEMAFQDPSAADLGPGLTEDTGSTADAAVIHGFAAGPQEPTPHAWQESHPQGNARENDDGYWADKLWHDSQDRQSDAEAYGSGSLTALLRQGMQGAAALTLRCRPYGKYLGAGLLALGLSWLVWALWPDAATPSDTPTDAGAATSETAQRQVRREVKFADGFSLQLEGEVLLLRWLGDSGEPQTLWSLADAKGDRRCARLEFNNGTVYRPMRVTLGADTATEARFSPLDTRDIIVDIARRGNISLCGYRFDLKGSQNTLEQSRFFADYLNQG</sequence>
<keyword evidence="2" id="KW-0812">Transmembrane</keyword>
<keyword evidence="4" id="KW-1185">Reference proteome</keyword>
<feature type="region of interest" description="Disordered" evidence="1">
    <location>
        <begin position="190"/>
        <end position="209"/>
    </location>
</feature>
<gene>
    <name evidence="3" type="ORF">HC757_14260</name>
</gene>
<protein>
    <recommendedName>
        <fullName evidence="5">DUF805 domain-containing protein</fullName>
    </recommendedName>
</protein>
<dbReference type="Proteomes" id="UP000737113">
    <property type="component" value="Unassembled WGS sequence"/>
</dbReference>
<evidence type="ECO:0000313" key="4">
    <source>
        <dbReference type="Proteomes" id="UP000737113"/>
    </source>
</evidence>
<keyword evidence="2" id="KW-0472">Membrane</keyword>
<accession>A0A972JLM3</accession>
<organism evidence="3 4">
    <name type="scientific">Shewanella salipaludis</name>
    <dbReference type="NCBI Taxonomy" id="2723052"/>
    <lineage>
        <taxon>Bacteria</taxon>
        <taxon>Pseudomonadati</taxon>
        <taxon>Pseudomonadota</taxon>
        <taxon>Gammaproteobacteria</taxon>
        <taxon>Alteromonadales</taxon>
        <taxon>Shewanellaceae</taxon>
        <taxon>Shewanella</taxon>
    </lineage>
</organism>
<dbReference type="EMBL" id="JAAXYH010000011">
    <property type="protein sequence ID" value="NMH66324.1"/>
    <property type="molecule type" value="Genomic_DNA"/>
</dbReference>
<comment type="caution">
    <text evidence="3">The sequence shown here is derived from an EMBL/GenBank/DDBJ whole genome shotgun (WGS) entry which is preliminary data.</text>
</comment>
<feature type="transmembrane region" description="Helical" evidence="2">
    <location>
        <begin position="93"/>
        <end position="111"/>
    </location>
</feature>